<protein>
    <submittedName>
        <fullName evidence="6">Methyl-accepting chemotaxis protein</fullName>
    </submittedName>
</protein>
<dbReference type="PROSITE" id="PS50111">
    <property type="entry name" value="CHEMOTAXIS_TRANSDUC_2"/>
    <property type="match status" value="1"/>
</dbReference>
<dbReference type="PANTHER" id="PTHR24422:SF10">
    <property type="entry name" value="CHEMOTAXIS PROTEIN METHYLTRANSFERASE 2"/>
    <property type="match status" value="1"/>
</dbReference>
<dbReference type="InterPro" id="IPR000014">
    <property type="entry name" value="PAS"/>
</dbReference>
<dbReference type="RefSeq" id="WP_213202477.1">
    <property type="nucleotide sequence ID" value="NZ_AP024330.1"/>
</dbReference>
<keyword evidence="1 2" id="KW-0807">Transducer</keyword>
<evidence type="ECO:0000313" key="7">
    <source>
        <dbReference type="Proteomes" id="UP000677515"/>
    </source>
</evidence>
<dbReference type="CDD" id="cd00130">
    <property type="entry name" value="PAS"/>
    <property type="match status" value="2"/>
</dbReference>
<dbReference type="InterPro" id="IPR001610">
    <property type="entry name" value="PAC"/>
</dbReference>
<evidence type="ECO:0000259" key="3">
    <source>
        <dbReference type="PROSITE" id="PS50111"/>
    </source>
</evidence>
<dbReference type="Gene3D" id="3.30.450.20">
    <property type="entry name" value="PAS domain"/>
    <property type="match status" value="2"/>
</dbReference>
<dbReference type="InterPro" id="IPR000700">
    <property type="entry name" value="PAS-assoc_C"/>
</dbReference>
<dbReference type="PANTHER" id="PTHR24422">
    <property type="entry name" value="CHEMOTAXIS PROTEIN METHYLTRANSFERASE"/>
    <property type="match status" value="1"/>
</dbReference>
<gene>
    <name evidence="6" type="ORF">ERHA53_47050</name>
</gene>
<dbReference type="InterPro" id="IPR004090">
    <property type="entry name" value="Chemotax_Me-accpt_rcpt"/>
</dbReference>
<dbReference type="InterPro" id="IPR035965">
    <property type="entry name" value="PAS-like_dom_sf"/>
</dbReference>
<organism evidence="6 7">
    <name type="scientific">Erwinia rhapontici</name>
    <name type="common">Pectobacterium rhapontici</name>
    <dbReference type="NCBI Taxonomy" id="55212"/>
    <lineage>
        <taxon>Bacteria</taxon>
        <taxon>Pseudomonadati</taxon>
        <taxon>Pseudomonadota</taxon>
        <taxon>Gammaproteobacteria</taxon>
        <taxon>Enterobacterales</taxon>
        <taxon>Erwiniaceae</taxon>
        <taxon>Erwinia</taxon>
    </lineage>
</organism>
<dbReference type="InterPro" id="IPR013655">
    <property type="entry name" value="PAS_fold_3"/>
</dbReference>
<dbReference type="Pfam" id="PF08448">
    <property type="entry name" value="PAS_4"/>
    <property type="match status" value="1"/>
</dbReference>
<reference evidence="6 7" key="1">
    <citation type="submission" date="2021-01" db="EMBL/GenBank/DDBJ databases">
        <title>Complete genome sequence of Erwinia rhapontici MAFF 311153.</title>
        <authorList>
            <person name="Morohoshi T."/>
            <person name="Someya N."/>
        </authorList>
    </citation>
    <scope>NUCLEOTIDE SEQUENCE [LARGE SCALE GENOMIC DNA]</scope>
    <source>
        <strain evidence="6 7">MAFF 311153</strain>
        <plasmid evidence="6 7">pERA53</plasmid>
    </source>
</reference>
<dbReference type="Gene3D" id="1.10.287.950">
    <property type="entry name" value="Methyl-accepting chemotaxis protein"/>
    <property type="match status" value="1"/>
</dbReference>
<keyword evidence="6" id="KW-0614">Plasmid</keyword>
<dbReference type="NCBIfam" id="TIGR00229">
    <property type="entry name" value="sensory_box"/>
    <property type="match status" value="2"/>
</dbReference>
<dbReference type="InterPro" id="IPR050903">
    <property type="entry name" value="Bact_Chemotaxis_MeTrfase"/>
</dbReference>
<keyword evidence="7" id="KW-1185">Reference proteome</keyword>
<evidence type="ECO:0000259" key="5">
    <source>
        <dbReference type="PROSITE" id="PS50113"/>
    </source>
</evidence>
<dbReference type="InterPro" id="IPR004089">
    <property type="entry name" value="MCPsignal_dom"/>
</dbReference>
<dbReference type="SUPFAM" id="SSF55785">
    <property type="entry name" value="PYP-like sensor domain (PAS domain)"/>
    <property type="match status" value="2"/>
</dbReference>
<dbReference type="EMBL" id="AP024330">
    <property type="protein sequence ID" value="BCQ37362.1"/>
    <property type="molecule type" value="Genomic_DNA"/>
</dbReference>
<dbReference type="InterPro" id="IPR013656">
    <property type="entry name" value="PAS_4"/>
</dbReference>
<feature type="domain" description="PAC" evidence="5">
    <location>
        <begin position="87"/>
        <end position="141"/>
    </location>
</feature>
<geneLocation type="plasmid" evidence="6 7">
    <name>pERA53</name>
</geneLocation>
<dbReference type="SMART" id="SM00283">
    <property type="entry name" value="MA"/>
    <property type="match status" value="1"/>
</dbReference>
<feature type="domain" description="PAS" evidence="4">
    <location>
        <begin position="138"/>
        <end position="206"/>
    </location>
</feature>
<dbReference type="Pfam" id="PF08447">
    <property type="entry name" value="PAS_3"/>
    <property type="match status" value="1"/>
</dbReference>
<accession>A0ABM7N7B4</accession>
<evidence type="ECO:0000256" key="2">
    <source>
        <dbReference type="PROSITE-ProRule" id="PRU00284"/>
    </source>
</evidence>
<evidence type="ECO:0000313" key="6">
    <source>
        <dbReference type="EMBL" id="BCQ37362.1"/>
    </source>
</evidence>
<dbReference type="Pfam" id="PF00015">
    <property type="entry name" value="MCPsignal"/>
    <property type="match status" value="1"/>
</dbReference>
<evidence type="ECO:0000259" key="4">
    <source>
        <dbReference type="PROSITE" id="PS50112"/>
    </source>
</evidence>
<dbReference type="SUPFAM" id="SSF58104">
    <property type="entry name" value="Methyl-accepting chemotaxis protein (MCP) signaling domain"/>
    <property type="match status" value="1"/>
</dbReference>
<dbReference type="PRINTS" id="PR00260">
    <property type="entry name" value="CHEMTRNSDUCR"/>
</dbReference>
<feature type="domain" description="Methyl-accepting transducer" evidence="3">
    <location>
        <begin position="263"/>
        <end position="436"/>
    </location>
</feature>
<evidence type="ECO:0000256" key="1">
    <source>
        <dbReference type="ARBA" id="ARBA00023224"/>
    </source>
</evidence>
<proteinExistence type="predicted"/>
<dbReference type="PROSITE" id="PS50112">
    <property type="entry name" value="PAS"/>
    <property type="match status" value="1"/>
</dbReference>
<sequence length="436" mass="48210">MNLFKFFNRLFSRPSWERSTLSSLANAIAMIEFTPEGKVITANTLFLEKMGYSLNDVAGMHHHIFCAQSTLLSPDYDRFWKRLAAGESFSDKFLRLTKSGQPVWLEAHYVPVLNDRGKTIKIVKLASDITQRIADAQEQRAMTNAIQRSMAVIAFDLEGNVKRVNGNFLKTMGYSAGEVIGQHHSIFCLPEVKHSREYEDFWKQLRAGNFVSGQFQRTDKQGRAVWLRATYNPVFDEEKNLNEIVKFATDVTPQVLKQLQERKAANHAYNAAQESSKNTLAGVDIIEKTSGKVNTVVAGLNSVSENISCLNSESFRIGNLIKTISRISEQTNLLALNAAVEAARAGEHGRSFAVVANEVRLLAANINKASLEIASVLETNQAIAVQAQNNIIKNLVSANEGLSLVQEAGGIIVQIQENSARVVSAIDDVSQHLSGK</sequence>
<dbReference type="Proteomes" id="UP000677515">
    <property type="component" value="Plasmid pERA53"/>
</dbReference>
<dbReference type="PROSITE" id="PS50113">
    <property type="entry name" value="PAC"/>
    <property type="match status" value="2"/>
</dbReference>
<feature type="domain" description="PAC" evidence="5">
    <location>
        <begin position="211"/>
        <end position="263"/>
    </location>
</feature>
<dbReference type="SMART" id="SM00086">
    <property type="entry name" value="PAC"/>
    <property type="match status" value="2"/>
</dbReference>
<name>A0ABM7N7B4_ERWRD</name>
<dbReference type="SMART" id="SM00091">
    <property type="entry name" value="PAS"/>
    <property type="match status" value="2"/>
</dbReference>